<feature type="transmembrane region" description="Helical" evidence="5">
    <location>
        <begin position="119"/>
        <end position="142"/>
    </location>
</feature>
<comment type="subcellular location">
    <subcellularLocation>
        <location evidence="1">Endomembrane system</location>
        <topology evidence="1">Multi-pass membrane protein</topology>
    </subcellularLocation>
</comment>
<accession>A0A1G2MD18</accession>
<dbReference type="InterPro" id="IPR008217">
    <property type="entry name" value="Ccc1_fam"/>
</dbReference>
<evidence type="ECO:0000256" key="2">
    <source>
        <dbReference type="ARBA" id="ARBA00022692"/>
    </source>
</evidence>
<dbReference type="PANTHER" id="PTHR31851">
    <property type="entry name" value="FE(2+)/MN(2+) TRANSPORTER PCL1"/>
    <property type="match status" value="1"/>
</dbReference>
<evidence type="ECO:0000313" key="6">
    <source>
        <dbReference type="EMBL" id="OHA21806.1"/>
    </source>
</evidence>
<dbReference type="Pfam" id="PF01988">
    <property type="entry name" value="VIT1"/>
    <property type="match status" value="2"/>
</dbReference>
<dbReference type="GO" id="GO:0030026">
    <property type="term" value="P:intracellular manganese ion homeostasis"/>
    <property type="evidence" value="ECO:0007669"/>
    <property type="project" value="InterPro"/>
</dbReference>
<organism evidence="6 7">
    <name type="scientific">Candidatus Taylorbacteria bacterium RIFCSPHIGHO2_01_FULL_51_15</name>
    <dbReference type="NCBI Taxonomy" id="1802304"/>
    <lineage>
        <taxon>Bacteria</taxon>
        <taxon>Candidatus Tayloriibacteriota</taxon>
    </lineage>
</organism>
<keyword evidence="4 5" id="KW-0472">Membrane</keyword>
<keyword evidence="2 5" id="KW-0812">Transmembrane</keyword>
<feature type="transmembrane region" description="Helical" evidence="5">
    <location>
        <begin position="154"/>
        <end position="172"/>
    </location>
</feature>
<comment type="caution">
    <text evidence="6">The sequence shown here is derived from an EMBL/GenBank/DDBJ whole genome shotgun (WGS) entry which is preliminary data.</text>
</comment>
<feature type="transmembrane region" description="Helical" evidence="5">
    <location>
        <begin position="90"/>
        <end position="113"/>
    </location>
</feature>
<evidence type="ECO:0000256" key="3">
    <source>
        <dbReference type="ARBA" id="ARBA00022989"/>
    </source>
</evidence>
<protein>
    <recommendedName>
        <fullName evidence="8">VIT family protein</fullName>
    </recommendedName>
</protein>
<feature type="transmembrane region" description="Helical" evidence="5">
    <location>
        <begin position="26"/>
        <end position="52"/>
    </location>
</feature>
<keyword evidence="3 5" id="KW-1133">Transmembrane helix</keyword>
<gene>
    <name evidence="6" type="ORF">A2849_02645</name>
</gene>
<reference evidence="6 7" key="1">
    <citation type="journal article" date="2016" name="Nat. Commun.">
        <title>Thousands of microbial genomes shed light on interconnected biogeochemical processes in an aquifer system.</title>
        <authorList>
            <person name="Anantharaman K."/>
            <person name="Brown C.T."/>
            <person name="Hug L.A."/>
            <person name="Sharon I."/>
            <person name="Castelle C.J."/>
            <person name="Probst A.J."/>
            <person name="Thomas B.C."/>
            <person name="Singh A."/>
            <person name="Wilkins M.J."/>
            <person name="Karaoz U."/>
            <person name="Brodie E.L."/>
            <person name="Williams K.H."/>
            <person name="Hubbard S.S."/>
            <person name="Banfield J.F."/>
        </authorList>
    </citation>
    <scope>NUCLEOTIDE SEQUENCE [LARGE SCALE GENOMIC DNA]</scope>
</reference>
<name>A0A1G2MD18_9BACT</name>
<sequence>MALRAVSEKYLAEFVYGAIDGTVTTFAIVSGVVGASLSPSIVLVLGLANVLADGFSMASSNFLAERSEQALQHGLPASPFEHKAPRKTALITFLSFVSVGFIPLLPFGLAFFLPAIVPIQFGLSIVLTAFAFIGIGAVRGIVTRHEPVRSALETLLIGGCAALISYLVGYFLRGLVGGVSS</sequence>
<evidence type="ECO:0008006" key="8">
    <source>
        <dbReference type="Google" id="ProtNLM"/>
    </source>
</evidence>
<dbReference type="GO" id="GO:0012505">
    <property type="term" value="C:endomembrane system"/>
    <property type="evidence" value="ECO:0007669"/>
    <property type="project" value="UniProtKB-SubCell"/>
</dbReference>
<dbReference type="EMBL" id="MHRI01000003">
    <property type="protein sequence ID" value="OHA21806.1"/>
    <property type="molecule type" value="Genomic_DNA"/>
</dbReference>
<evidence type="ECO:0000256" key="5">
    <source>
        <dbReference type="SAM" id="Phobius"/>
    </source>
</evidence>
<evidence type="ECO:0000313" key="7">
    <source>
        <dbReference type="Proteomes" id="UP000178121"/>
    </source>
</evidence>
<dbReference type="Proteomes" id="UP000178121">
    <property type="component" value="Unassembled WGS sequence"/>
</dbReference>
<proteinExistence type="predicted"/>
<evidence type="ECO:0000256" key="1">
    <source>
        <dbReference type="ARBA" id="ARBA00004127"/>
    </source>
</evidence>
<dbReference type="AlphaFoldDB" id="A0A1G2MD18"/>
<evidence type="ECO:0000256" key="4">
    <source>
        <dbReference type="ARBA" id="ARBA00023136"/>
    </source>
</evidence>
<dbReference type="GO" id="GO:0005384">
    <property type="term" value="F:manganese ion transmembrane transporter activity"/>
    <property type="evidence" value="ECO:0007669"/>
    <property type="project" value="InterPro"/>
</dbReference>